<comment type="caution">
    <text evidence="1">The sequence shown here is derived from an EMBL/GenBank/DDBJ whole genome shotgun (WGS) entry which is preliminary data.</text>
</comment>
<name>A0A645F8L7_9ZZZZ</name>
<sequence length="56" mass="6373">MGVDWHGLAMGLPQNYTKKTACKLRHILVYGSVLGRRSPRLPAALHRNLRTYARAR</sequence>
<accession>A0A645F8L7</accession>
<gene>
    <name evidence="1" type="ORF">SDC9_156232</name>
</gene>
<evidence type="ECO:0000313" key="1">
    <source>
        <dbReference type="EMBL" id="MPN08944.1"/>
    </source>
</evidence>
<organism evidence="1">
    <name type="scientific">bioreactor metagenome</name>
    <dbReference type="NCBI Taxonomy" id="1076179"/>
    <lineage>
        <taxon>unclassified sequences</taxon>
        <taxon>metagenomes</taxon>
        <taxon>ecological metagenomes</taxon>
    </lineage>
</organism>
<reference evidence="1" key="1">
    <citation type="submission" date="2019-08" db="EMBL/GenBank/DDBJ databases">
        <authorList>
            <person name="Kucharzyk K."/>
            <person name="Murdoch R.W."/>
            <person name="Higgins S."/>
            <person name="Loffler F."/>
        </authorList>
    </citation>
    <scope>NUCLEOTIDE SEQUENCE</scope>
</reference>
<protein>
    <submittedName>
        <fullName evidence="1">Uncharacterized protein</fullName>
    </submittedName>
</protein>
<proteinExistence type="predicted"/>
<dbReference type="AlphaFoldDB" id="A0A645F8L7"/>
<dbReference type="EMBL" id="VSSQ01055041">
    <property type="protein sequence ID" value="MPN08944.1"/>
    <property type="molecule type" value="Genomic_DNA"/>
</dbReference>